<dbReference type="OrthoDB" id="6053454at2759"/>
<dbReference type="CDD" id="cd00087">
    <property type="entry name" value="FReD"/>
    <property type="match status" value="1"/>
</dbReference>
<dbReference type="Pfam" id="PF00147">
    <property type="entry name" value="Fibrinogen_C"/>
    <property type="match status" value="1"/>
</dbReference>
<feature type="non-terminal residue" evidence="3">
    <location>
        <position position="1"/>
    </location>
</feature>
<dbReference type="SUPFAM" id="SSF56496">
    <property type="entry name" value="Fibrinogen C-terminal domain-like"/>
    <property type="match status" value="1"/>
</dbReference>
<dbReference type="InterPro" id="IPR014716">
    <property type="entry name" value="Fibrinogen_a/b/g_C_1"/>
</dbReference>
<evidence type="ECO:0000256" key="1">
    <source>
        <dbReference type="ARBA" id="ARBA00023157"/>
    </source>
</evidence>
<dbReference type="InterPro" id="IPR020837">
    <property type="entry name" value="Fibrinogen_CS"/>
</dbReference>
<dbReference type="PROSITE" id="PS51406">
    <property type="entry name" value="FIBRINOGEN_C_2"/>
    <property type="match status" value="1"/>
</dbReference>
<dbReference type="InterPro" id="IPR002181">
    <property type="entry name" value="Fibrinogen_a/b/g_C_dom"/>
</dbReference>
<sequence>VCFTQKYQTLRKQELYDFGCSLHQYCLSGSSGSIFGKRRTGRHILCHTCCNSTNVCNIKSACEPDTSSSHEIKDSNLPRECDDLVNSTSGVYTIYPDGLHPVQVYCIMANNEKWTVIQRRFNGYVSFDRTWDQYKRGFGSVSGEYWLGNENIHQISSSTGHKLSIYLEDFTGKFAYANYSVFDLGDEQRKYQLSINEFSGTSGLRDYLNYHNTQMFTTKDQDNDVYGYNCAAYEGGNGGWWYRRCLSSNLNGPYMAGPVHNQTAFVWANWPSSYYSLKKSSMMIKRYFERP</sequence>
<organism evidence="3 4">
    <name type="scientific">Mytilus galloprovincialis</name>
    <name type="common">Mediterranean mussel</name>
    <dbReference type="NCBI Taxonomy" id="29158"/>
    <lineage>
        <taxon>Eukaryota</taxon>
        <taxon>Metazoa</taxon>
        <taxon>Spiralia</taxon>
        <taxon>Lophotrochozoa</taxon>
        <taxon>Mollusca</taxon>
        <taxon>Bivalvia</taxon>
        <taxon>Autobranchia</taxon>
        <taxon>Pteriomorphia</taxon>
        <taxon>Mytilida</taxon>
        <taxon>Mytiloidea</taxon>
        <taxon>Mytilidae</taxon>
        <taxon>Mytilinae</taxon>
        <taxon>Mytilus</taxon>
    </lineage>
</organism>
<gene>
    <name evidence="3" type="ORF">MGAL_10B067435</name>
</gene>
<dbReference type="AlphaFoldDB" id="A0A8B6F1M2"/>
<dbReference type="Proteomes" id="UP000596742">
    <property type="component" value="Unassembled WGS sequence"/>
</dbReference>
<evidence type="ECO:0000313" key="3">
    <source>
        <dbReference type="EMBL" id="VDI43240.1"/>
    </source>
</evidence>
<accession>A0A8B6F1M2</accession>
<name>A0A8B6F1M2_MYTGA</name>
<dbReference type="InterPro" id="IPR050373">
    <property type="entry name" value="Fibrinogen_C-term_domain"/>
</dbReference>
<proteinExistence type="predicted"/>
<evidence type="ECO:0000313" key="4">
    <source>
        <dbReference type="Proteomes" id="UP000596742"/>
    </source>
</evidence>
<protein>
    <recommendedName>
        <fullName evidence="2">Fibrinogen C-terminal domain-containing protein</fullName>
    </recommendedName>
</protein>
<keyword evidence="1" id="KW-1015">Disulfide bond</keyword>
<comment type="caution">
    <text evidence="3">The sequence shown here is derived from an EMBL/GenBank/DDBJ whole genome shotgun (WGS) entry which is preliminary data.</text>
</comment>
<dbReference type="InterPro" id="IPR036056">
    <property type="entry name" value="Fibrinogen-like_C"/>
</dbReference>
<dbReference type="PROSITE" id="PS00514">
    <property type="entry name" value="FIBRINOGEN_C_1"/>
    <property type="match status" value="1"/>
</dbReference>
<dbReference type="Gene3D" id="3.90.215.10">
    <property type="entry name" value="Gamma Fibrinogen, chain A, domain 1"/>
    <property type="match status" value="1"/>
</dbReference>
<reference evidence="3" key="1">
    <citation type="submission" date="2018-11" db="EMBL/GenBank/DDBJ databases">
        <authorList>
            <person name="Alioto T."/>
            <person name="Alioto T."/>
        </authorList>
    </citation>
    <scope>NUCLEOTIDE SEQUENCE</scope>
</reference>
<dbReference type="SMART" id="SM00186">
    <property type="entry name" value="FBG"/>
    <property type="match status" value="1"/>
</dbReference>
<dbReference type="PANTHER" id="PTHR19143">
    <property type="entry name" value="FIBRINOGEN/TENASCIN/ANGIOPOEITIN"/>
    <property type="match status" value="1"/>
</dbReference>
<evidence type="ECO:0000259" key="2">
    <source>
        <dbReference type="PROSITE" id="PS51406"/>
    </source>
</evidence>
<keyword evidence="4" id="KW-1185">Reference proteome</keyword>
<feature type="domain" description="Fibrinogen C-terminal" evidence="2">
    <location>
        <begin position="72"/>
        <end position="288"/>
    </location>
</feature>
<dbReference type="GO" id="GO:0005615">
    <property type="term" value="C:extracellular space"/>
    <property type="evidence" value="ECO:0007669"/>
    <property type="project" value="TreeGrafter"/>
</dbReference>
<dbReference type="EMBL" id="UYJE01006122">
    <property type="protein sequence ID" value="VDI43240.1"/>
    <property type="molecule type" value="Genomic_DNA"/>
</dbReference>